<dbReference type="InterPro" id="IPR017900">
    <property type="entry name" value="4Fe4S_Fe_S_CS"/>
</dbReference>
<evidence type="ECO:0000313" key="15">
    <source>
        <dbReference type="Proteomes" id="UP000443070"/>
    </source>
</evidence>
<dbReference type="Pfam" id="PF04060">
    <property type="entry name" value="FeS"/>
    <property type="match status" value="1"/>
</dbReference>
<keyword evidence="5 10" id="KW-1278">Translocase</keyword>
<comment type="caution">
    <text evidence="10">Lacks conserved residue(s) required for the propagation of feature annotation.</text>
</comment>
<feature type="domain" description="4Fe-4S ferredoxin-type" evidence="11">
    <location>
        <begin position="241"/>
        <end position="271"/>
    </location>
</feature>
<evidence type="ECO:0000256" key="3">
    <source>
        <dbReference type="ARBA" id="ARBA00022723"/>
    </source>
</evidence>
<dbReference type="OrthoDB" id="9789936at2"/>
<dbReference type="PROSITE" id="PS51656">
    <property type="entry name" value="4FE4S"/>
    <property type="match status" value="1"/>
</dbReference>
<feature type="domain" description="4Fe-4S ferredoxin-type" evidence="11">
    <location>
        <begin position="129"/>
        <end position="162"/>
    </location>
</feature>
<evidence type="ECO:0000313" key="14">
    <source>
        <dbReference type="EMBL" id="MTU03783.1"/>
    </source>
</evidence>
<protein>
    <recommendedName>
        <fullName evidence="10">Ion-translocating oxidoreductase complex subunit B</fullName>
        <ecNumber evidence="10">7.-.-.-</ecNumber>
    </recommendedName>
    <alternativeName>
        <fullName evidence="10">Rnf electron transport complex subunit B</fullName>
    </alternativeName>
</protein>
<comment type="similarity">
    <text evidence="10">Belongs to the 4Fe4S bacterial-type ferredoxin family. RnfB subfamily.</text>
</comment>
<keyword evidence="3 10" id="KW-0479">Metal-binding</keyword>
<evidence type="ECO:0000256" key="6">
    <source>
        <dbReference type="ARBA" id="ARBA00022982"/>
    </source>
</evidence>
<dbReference type="GO" id="GO:0051539">
    <property type="term" value="F:4 iron, 4 sulfur cluster binding"/>
    <property type="evidence" value="ECO:0007669"/>
    <property type="project" value="UniProtKB-UniRule"/>
</dbReference>
<evidence type="ECO:0000259" key="11">
    <source>
        <dbReference type="PROSITE" id="PS51379"/>
    </source>
</evidence>
<dbReference type="GO" id="GO:0005886">
    <property type="term" value="C:plasma membrane"/>
    <property type="evidence" value="ECO:0007669"/>
    <property type="project" value="UniProtKB-SubCell"/>
</dbReference>
<feature type="binding site" evidence="10">
    <location>
        <position position="54"/>
    </location>
    <ligand>
        <name>[4Fe-4S] cluster</name>
        <dbReference type="ChEBI" id="CHEBI:49883"/>
        <label>1</label>
    </ligand>
</feature>
<dbReference type="PROSITE" id="PS00198">
    <property type="entry name" value="4FE4S_FER_1"/>
    <property type="match status" value="1"/>
</dbReference>
<keyword evidence="1 10" id="KW-0813">Transport</keyword>
<feature type="domain" description="4Fe-4S ferredoxin-type" evidence="11">
    <location>
        <begin position="207"/>
        <end position="237"/>
    </location>
</feature>
<proteinExistence type="inferred from homology"/>
<name>A0A3G9HAC0_9FIRM</name>
<comment type="caution">
    <text evidence="13">The sequence shown here is derived from an EMBL/GenBank/DDBJ whole genome shotgun (WGS) entry which is preliminary data.</text>
</comment>
<keyword evidence="4 10" id="KW-0677">Repeat</keyword>
<evidence type="ECO:0000256" key="9">
    <source>
        <dbReference type="ARBA" id="ARBA00023136"/>
    </source>
</evidence>
<dbReference type="EMBL" id="WNBM01000002">
    <property type="protein sequence ID" value="MTT75721.1"/>
    <property type="molecule type" value="Genomic_DNA"/>
</dbReference>
<accession>A0A3G9HAC0</accession>
<feature type="binding site" evidence="10">
    <location>
        <position position="172"/>
    </location>
    <ligand>
        <name>[4Fe-4S] cluster</name>
        <dbReference type="ChEBI" id="CHEBI:49883"/>
        <label>3</label>
    </ligand>
</feature>
<evidence type="ECO:0000256" key="7">
    <source>
        <dbReference type="ARBA" id="ARBA00023004"/>
    </source>
</evidence>
<feature type="binding site" evidence="10">
    <location>
        <position position="142"/>
    </location>
    <ligand>
        <name>[4Fe-4S] cluster</name>
        <dbReference type="ChEBI" id="CHEBI:49883"/>
        <label>2</label>
    </ligand>
</feature>
<feature type="region of interest" description="Hydrophobic" evidence="10">
    <location>
        <begin position="1"/>
        <end position="23"/>
    </location>
</feature>
<feature type="binding site" evidence="10">
    <location>
        <position position="71"/>
    </location>
    <ligand>
        <name>[4Fe-4S] cluster</name>
        <dbReference type="ChEBI" id="CHEBI:49883"/>
        <label>1</label>
    </ligand>
</feature>
<feature type="binding site" evidence="10">
    <location>
        <position position="138"/>
    </location>
    <ligand>
        <name>[4Fe-4S] cluster</name>
        <dbReference type="ChEBI" id="CHEBI:49883"/>
        <label>2</label>
    </ligand>
</feature>
<gene>
    <name evidence="10" type="primary">rnfB</name>
    <name evidence="13" type="ORF">GMD11_05480</name>
    <name evidence="14" type="ORF">GMD18_05125</name>
</gene>
<evidence type="ECO:0000256" key="5">
    <source>
        <dbReference type="ARBA" id="ARBA00022967"/>
    </source>
</evidence>
<feature type="binding site" evidence="10">
    <location>
        <position position="175"/>
    </location>
    <ligand>
        <name>[4Fe-4S] cluster</name>
        <dbReference type="ChEBI" id="CHEBI:49883"/>
        <label>3</label>
    </ligand>
</feature>
<dbReference type="Gene3D" id="1.10.15.40">
    <property type="entry name" value="Electron transport complex subunit B, putative Fe-S cluster"/>
    <property type="match status" value="1"/>
</dbReference>
<comment type="cofactor">
    <cofactor evidence="10">
        <name>[4Fe-4S] cluster</name>
        <dbReference type="ChEBI" id="CHEBI:49883"/>
    </cofactor>
    <text evidence="10">Binds 3 [4Fe-4S] clusters.</text>
</comment>
<keyword evidence="6 10" id="KW-0249">Electron transport</keyword>
<comment type="subcellular location">
    <subcellularLocation>
        <location evidence="10">Cell membrane</location>
    </subcellularLocation>
</comment>
<keyword evidence="9 10" id="KW-0472">Membrane</keyword>
<keyword evidence="15" id="KW-1185">Reference proteome</keyword>
<dbReference type="InterPro" id="IPR007202">
    <property type="entry name" value="4Fe-4S_dom"/>
</dbReference>
<dbReference type="Pfam" id="PF12838">
    <property type="entry name" value="Fer4_7"/>
    <property type="match status" value="1"/>
</dbReference>
<feature type="binding site" evidence="10">
    <location>
        <position position="49"/>
    </location>
    <ligand>
        <name>[4Fe-4S] cluster</name>
        <dbReference type="ChEBI" id="CHEBI:49883"/>
        <label>1</label>
    </ligand>
</feature>
<evidence type="ECO:0000256" key="4">
    <source>
        <dbReference type="ARBA" id="ARBA00022737"/>
    </source>
</evidence>
<reference evidence="15 16" key="1">
    <citation type="journal article" date="2019" name="Nat. Med.">
        <title>A library of human gut bacterial isolates paired with longitudinal multiomics data enables mechanistic microbiome research.</title>
        <authorList>
            <person name="Poyet M."/>
            <person name="Groussin M."/>
            <person name="Gibbons S.M."/>
            <person name="Avila-Pacheco J."/>
            <person name="Jiang X."/>
            <person name="Kearney S.M."/>
            <person name="Perrotta A.R."/>
            <person name="Berdy B."/>
            <person name="Zhao S."/>
            <person name="Lieberman T.D."/>
            <person name="Swanson P.K."/>
            <person name="Smith M."/>
            <person name="Roesemann S."/>
            <person name="Alexander J.E."/>
            <person name="Rich S.A."/>
            <person name="Livny J."/>
            <person name="Vlamakis H."/>
            <person name="Clish C."/>
            <person name="Bullock K."/>
            <person name="Deik A."/>
            <person name="Scott J."/>
            <person name="Pierce K.A."/>
            <person name="Xavier R.J."/>
            <person name="Alm E.J."/>
        </authorList>
    </citation>
    <scope>NUCLEOTIDE SEQUENCE [LARGE SCALE GENOMIC DNA]</scope>
    <source>
        <strain evidence="13 16">BIOML-A13</strain>
        <strain evidence="14 15">BIOML-A3</strain>
    </source>
</reference>
<dbReference type="GeneID" id="49405941"/>
<dbReference type="Proteomes" id="UP000443070">
    <property type="component" value="Unassembled WGS sequence"/>
</dbReference>
<dbReference type="EC" id="7.-.-.-" evidence="10"/>
<comment type="function">
    <text evidence="10">Part of a membrane-bound complex that couples electron transfer with translocation of ions across the membrane.</text>
</comment>
<dbReference type="PANTHER" id="PTHR43560:SF1">
    <property type="entry name" value="ION-TRANSLOCATING OXIDOREDUCTASE COMPLEX SUBUNIT B"/>
    <property type="match status" value="1"/>
</dbReference>
<dbReference type="InterPro" id="IPR010207">
    <property type="entry name" value="Elect_transpt_cplx_RnfB/RsxB"/>
</dbReference>
<evidence type="ECO:0000256" key="10">
    <source>
        <dbReference type="HAMAP-Rule" id="MF_00463"/>
    </source>
</evidence>
<evidence type="ECO:0000313" key="16">
    <source>
        <dbReference type="Proteomes" id="UP000484547"/>
    </source>
</evidence>
<feature type="binding site" evidence="10">
    <location>
        <position position="182"/>
    </location>
    <ligand>
        <name>[4Fe-4S] cluster</name>
        <dbReference type="ChEBI" id="CHEBI:49883"/>
        <label>2</label>
    </ligand>
</feature>
<evidence type="ECO:0000256" key="1">
    <source>
        <dbReference type="ARBA" id="ARBA00022448"/>
    </source>
</evidence>
<feature type="binding site" evidence="10">
    <location>
        <position position="152"/>
    </location>
    <ligand>
        <name>[4Fe-4S] cluster</name>
        <dbReference type="ChEBI" id="CHEBI:49883"/>
        <label>3</label>
    </ligand>
</feature>
<dbReference type="SUPFAM" id="SSF54862">
    <property type="entry name" value="4Fe-4S ferredoxins"/>
    <property type="match status" value="2"/>
</dbReference>
<keyword evidence="8 10" id="KW-0411">Iron-sulfur</keyword>
<dbReference type="RefSeq" id="WP_113077859.1">
    <property type="nucleotide sequence ID" value="NZ_AP019004.1"/>
</dbReference>
<dbReference type="EMBL" id="WNBW01000002">
    <property type="protein sequence ID" value="MTU03783.1"/>
    <property type="molecule type" value="Genomic_DNA"/>
</dbReference>
<dbReference type="Pfam" id="PF00037">
    <property type="entry name" value="Fer4"/>
    <property type="match status" value="1"/>
</dbReference>
<dbReference type="GO" id="GO:0046872">
    <property type="term" value="F:metal ion binding"/>
    <property type="evidence" value="ECO:0007669"/>
    <property type="project" value="UniProtKB-KW"/>
</dbReference>
<feature type="domain" description="4Fe-4S" evidence="12">
    <location>
        <begin position="29"/>
        <end position="88"/>
    </location>
</feature>
<feature type="binding site" evidence="10">
    <location>
        <position position="148"/>
    </location>
    <ligand>
        <name>[4Fe-4S] cluster</name>
        <dbReference type="ChEBI" id="CHEBI:49883"/>
        <label>2</label>
    </ligand>
</feature>
<keyword evidence="7 10" id="KW-0408">Iron</keyword>
<dbReference type="PANTHER" id="PTHR43560">
    <property type="entry name" value="ION-TRANSLOCATING OXIDOREDUCTASE COMPLEX SUBUNIT B"/>
    <property type="match status" value="1"/>
</dbReference>
<dbReference type="Gene3D" id="3.30.70.20">
    <property type="match status" value="2"/>
</dbReference>
<keyword evidence="2 10" id="KW-0004">4Fe-4S</keyword>
<comment type="subunit">
    <text evidence="10">The complex is composed of six subunits: RnfA, RnfB, RnfC, RnfD, RnfE and RnfG.</text>
</comment>
<sequence>MWKSVALVAGLGGMFGAILAVAGRKLAVHTDPRIEEITNLLPGANCGSCGYPGCGGLAEAIVAGRDGVSPCLACSPDSKKKIARIMGFTGDIPLSPDLRKVARVACNGCKENAPKLYNYTGIKDCHLVAKYYGGPGKCNFGCLGFGSCVKMCPFHAISMSENGLPVIDYGKCSGCGICARQCPQMVLYITSASTKIHLKCNNRDKGKAAMVDCSVSCISCGMCAKVCPVQAITMREDANGSLPVIDHSKCIECGLCVQKCPRHCLHKLDPITTEHEHGTVATNKKSNCTSCPLGESCGQKQ</sequence>
<dbReference type="GO" id="GO:0009055">
    <property type="term" value="F:electron transfer activity"/>
    <property type="evidence" value="ECO:0007669"/>
    <property type="project" value="InterPro"/>
</dbReference>
<dbReference type="CDD" id="cd10549">
    <property type="entry name" value="MtMvhB_like"/>
    <property type="match status" value="1"/>
</dbReference>
<dbReference type="InterPro" id="IPR017896">
    <property type="entry name" value="4Fe4S_Fe-S-bd"/>
</dbReference>
<feature type="domain" description="4Fe-4S ferredoxin-type" evidence="11">
    <location>
        <begin position="163"/>
        <end position="192"/>
    </location>
</feature>
<evidence type="ECO:0000256" key="8">
    <source>
        <dbReference type="ARBA" id="ARBA00023014"/>
    </source>
</evidence>
<dbReference type="GO" id="GO:0022900">
    <property type="term" value="P:electron transport chain"/>
    <property type="evidence" value="ECO:0007669"/>
    <property type="project" value="UniProtKB-UniRule"/>
</dbReference>
<feature type="binding site" evidence="10">
    <location>
        <position position="178"/>
    </location>
    <ligand>
        <name>[4Fe-4S] cluster</name>
        <dbReference type="ChEBI" id="CHEBI:49883"/>
        <label>3</label>
    </ligand>
</feature>
<organism evidence="13 16">
    <name type="scientific">Phascolarctobacterium faecium</name>
    <dbReference type="NCBI Taxonomy" id="33025"/>
    <lineage>
        <taxon>Bacteria</taxon>
        <taxon>Bacillati</taxon>
        <taxon>Bacillota</taxon>
        <taxon>Negativicutes</taxon>
        <taxon>Acidaminococcales</taxon>
        <taxon>Acidaminococcaceae</taxon>
        <taxon>Phascolarctobacterium</taxon>
    </lineage>
</organism>
<dbReference type="AlphaFoldDB" id="A0A3G9HAC0"/>
<feature type="binding site" evidence="10">
    <location>
        <position position="46"/>
    </location>
    <ligand>
        <name>[4Fe-4S] cluster</name>
        <dbReference type="ChEBI" id="CHEBI:49883"/>
        <label>1</label>
    </ligand>
</feature>
<keyword evidence="10" id="KW-1003">Cell membrane</keyword>
<evidence type="ECO:0000259" key="12">
    <source>
        <dbReference type="PROSITE" id="PS51656"/>
    </source>
</evidence>
<dbReference type="Proteomes" id="UP000484547">
    <property type="component" value="Unassembled WGS sequence"/>
</dbReference>
<dbReference type="PROSITE" id="PS51379">
    <property type="entry name" value="4FE4S_FER_2"/>
    <property type="match status" value="4"/>
</dbReference>
<dbReference type="HAMAP" id="MF_00463">
    <property type="entry name" value="RsxB_RnfB"/>
    <property type="match status" value="1"/>
</dbReference>
<evidence type="ECO:0000256" key="2">
    <source>
        <dbReference type="ARBA" id="ARBA00022485"/>
    </source>
</evidence>
<dbReference type="InterPro" id="IPR050395">
    <property type="entry name" value="4Fe4S_Ferredoxin_RnfB"/>
</dbReference>
<evidence type="ECO:0000313" key="13">
    <source>
        <dbReference type="EMBL" id="MTT75721.1"/>
    </source>
</evidence>